<sequence>MRCETTFLEKTIFKEYYVTDRNINPMDLERKRNLPDIYSRTHECRKSRARMQPVSACCRNPPSFYSYSIVETRFSQDSALTYCSGPAKGATHCGGKFTFERVRCYSTRTDNKQISYPYLPRTFGVPEMPITDKSTQFESTSCLILLQSIDYFAIEISRRVRTIRPRSRI</sequence>
<dbReference type="AlphaFoldDB" id="A0A564ZDF1"/>
<dbReference type="Proteomes" id="UP000321570">
    <property type="component" value="Unassembled WGS sequence"/>
</dbReference>
<evidence type="ECO:0000313" key="1">
    <source>
        <dbReference type="EMBL" id="VUZ57531.1"/>
    </source>
</evidence>
<keyword evidence="2" id="KW-1185">Reference proteome</keyword>
<accession>A0A564ZDF1</accession>
<evidence type="ECO:0000313" key="2">
    <source>
        <dbReference type="Proteomes" id="UP000321570"/>
    </source>
</evidence>
<name>A0A564ZDF1_HYMDI</name>
<reference evidence="1 2" key="1">
    <citation type="submission" date="2019-07" db="EMBL/GenBank/DDBJ databases">
        <authorList>
            <person name="Jastrzebski P J."/>
            <person name="Paukszto L."/>
            <person name="Jastrzebski P J."/>
        </authorList>
    </citation>
    <scope>NUCLEOTIDE SEQUENCE [LARGE SCALE GENOMIC DNA]</scope>
    <source>
        <strain evidence="1 2">WMS-il1</strain>
    </source>
</reference>
<organism evidence="1 2">
    <name type="scientific">Hymenolepis diminuta</name>
    <name type="common">Rat tapeworm</name>
    <dbReference type="NCBI Taxonomy" id="6216"/>
    <lineage>
        <taxon>Eukaryota</taxon>
        <taxon>Metazoa</taxon>
        <taxon>Spiralia</taxon>
        <taxon>Lophotrochozoa</taxon>
        <taxon>Platyhelminthes</taxon>
        <taxon>Cestoda</taxon>
        <taxon>Eucestoda</taxon>
        <taxon>Cyclophyllidea</taxon>
        <taxon>Hymenolepididae</taxon>
        <taxon>Hymenolepis</taxon>
    </lineage>
</organism>
<proteinExistence type="predicted"/>
<gene>
    <name evidence="1" type="ORF">WMSIL1_LOCUS14895</name>
</gene>
<protein>
    <submittedName>
        <fullName evidence="1">Uncharacterized protein</fullName>
    </submittedName>
</protein>
<dbReference type="EMBL" id="CABIJS010000719">
    <property type="protein sequence ID" value="VUZ57531.1"/>
    <property type="molecule type" value="Genomic_DNA"/>
</dbReference>